<sequence length="464" mass="52584">MSRLVVVSNRVAVPDDGPARAGGLAVALREALQENGGIWFGWSGKTAVRPAEEPAVTEAPPVTYATLDLSRCDHQEYYNGFANRTLWPLFHYRLDLADFNRQDYTGYLRVNTHFAEKLQPLLRATDDIWVHDYHLIPFASELRRLGVANRIGFFLHTPFPAMEVFLALPSHERLARSLCAYDVVGFQTMNDLRAFQDYIVHEQGGEFLGDNMLRAFGRTLRAEVYPIGIEVEAMQRTAAHAMQEPAVRRLIKHMGERRLMIGVDRLDYSKGIPERFRSFERFLEKFPSHQGSVSLMQIAPVSRGEVPEYKAIRSELEHLAGHINGVYGELDWMPIRYLNKGFPRETLTGFYRACRVGVVTPLRDGMNLVAKEYVASQNPHEPGVLVLSRFAGAARELDAAVLVNPFDHENVADALNRALAMSLEERTERWEAMMQKVHDSSLDKWRERFLSVLRAVPEGGYGAA</sequence>
<proteinExistence type="inferred from homology"/>
<dbReference type="InterPro" id="IPR012766">
    <property type="entry name" value="Trehalose_OtsA"/>
</dbReference>
<keyword evidence="11" id="KW-1185">Reference proteome</keyword>
<dbReference type="FunFam" id="3.40.50.2000:FF:000024">
    <property type="entry name" value="Trehalose-6-phosphate synthase"/>
    <property type="match status" value="1"/>
</dbReference>
<accession>A0A286GWL0</accession>
<dbReference type="InterPro" id="IPR001830">
    <property type="entry name" value="Glyco_trans_20"/>
</dbReference>
<comment type="subunit">
    <text evidence="3 9">Homotetramer.</text>
</comment>
<evidence type="ECO:0000313" key="10">
    <source>
        <dbReference type="EMBL" id="SOD99872.1"/>
    </source>
</evidence>
<comment type="function">
    <text evidence="9">Probably involved in the osmoprotection via the biosynthesis of trehalose. Catalyzes the transfer of glucose from UDP-alpha-D-glucose (UDP-Glc) to D-glucose 6-phosphate (Glc-6-P) to form trehalose-6-phosphate. Acts with retention of the anomeric configuration of the UDP-sugar donor.</text>
</comment>
<dbReference type="CDD" id="cd03788">
    <property type="entry name" value="GT20_TPS"/>
    <property type="match status" value="1"/>
</dbReference>
<dbReference type="RefSeq" id="WP_097280895.1">
    <property type="nucleotide sequence ID" value="NZ_OCNJ01000010.1"/>
</dbReference>
<dbReference type="GO" id="GO:0003825">
    <property type="term" value="F:alpha,alpha-trehalose-phosphate synthase (UDP-forming) activity"/>
    <property type="evidence" value="ECO:0007669"/>
    <property type="project" value="UniProtKB-UniRule"/>
</dbReference>
<evidence type="ECO:0000256" key="5">
    <source>
        <dbReference type="ARBA" id="ARBA00018539"/>
    </source>
</evidence>
<protein>
    <recommendedName>
        <fullName evidence="5 9">Trehalose-6-phosphate synthase</fullName>
        <ecNumber evidence="4 9">2.4.1.15</ecNumber>
    </recommendedName>
    <alternativeName>
        <fullName evidence="9">Osmoregulatory trehalose synthesis protein A</fullName>
    </alternativeName>
    <alternativeName>
        <fullName evidence="9">UDP-glucose-glucosephosphate glucosyltransferase</fullName>
    </alternativeName>
</protein>
<name>A0A286GWL0_9PROT</name>
<dbReference type="PANTHER" id="PTHR10788:SF106">
    <property type="entry name" value="BCDNA.GH08860"/>
    <property type="match status" value="1"/>
</dbReference>
<evidence type="ECO:0000256" key="6">
    <source>
        <dbReference type="ARBA" id="ARBA00022676"/>
    </source>
</evidence>
<evidence type="ECO:0000256" key="2">
    <source>
        <dbReference type="ARBA" id="ARBA00008799"/>
    </source>
</evidence>
<keyword evidence="7 9" id="KW-0808">Transferase</keyword>
<evidence type="ECO:0000256" key="4">
    <source>
        <dbReference type="ARBA" id="ARBA00012538"/>
    </source>
</evidence>
<dbReference type="EMBL" id="OCNJ01000010">
    <property type="protein sequence ID" value="SOD99872.1"/>
    <property type="molecule type" value="Genomic_DNA"/>
</dbReference>
<dbReference type="PANTHER" id="PTHR10788">
    <property type="entry name" value="TREHALOSE-6-PHOSPHATE SYNTHASE"/>
    <property type="match status" value="1"/>
</dbReference>
<dbReference type="OrthoDB" id="9815690at2"/>
<evidence type="ECO:0000256" key="7">
    <source>
        <dbReference type="ARBA" id="ARBA00022679"/>
    </source>
</evidence>
<organism evidence="10 11">
    <name type="scientific">Caenispirillum bisanense</name>
    <dbReference type="NCBI Taxonomy" id="414052"/>
    <lineage>
        <taxon>Bacteria</taxon>
        <taxon>Pseudomonadati</taxon>
        <taxon>Pseudomonadota</taxon>
        <taxon>Alphaproteobacteria</taxon>
        <taxon>Rhodospirillales</taxon>
        <taxon>Novispirillaceae</taxon>
        <taxon>Caenispirillum</taxon>
    </lineage>
</organism>
<keyword evidence="6 9" id="KW-0328">Glycosyltransferase</keyword>
<evidence type="ECO:0000256" key="8">
    <source>
        <dbReference type="ARBA" id="ARBA00048039"/>
    </source>
</evidence>
<comment type="pathway">
    <text evidence="1 9">Glycan biosynthesis; trehalose biosynthesis.</text>
</comment>
<dbReference type="Proteomes" id="UP000219621">
    <property type="component" value="Unassembled WGS sequence"/>
</dbReference>
<evidence type="ECO:0000256" key="1">
    <source>
        <dbReference type="ARBA" id="ARBA00005199"/>
    </source>
</evidence>
<dbReference type="SUPFAM" id="SSF53756">
    <property type="entry name" value="UDP-Glycosyltransferase/glycogen phosphorylase"/>
    <property type="match status" value="1"/>
</dbReference>
<evidence type="ECO:0000313" key="11">
    <source>
        <dbReference type="Proteomes" id="UP000219621"/>
    </source>
</evidence>
<evidence type="ECO:0000256" key="3">
    <source>
        <dbReference type="ARBA" id="ARBA00011881"/>
    </source>
</evidence>
<comment type="catalytic activity">
    <reaction evidence="8 9">
        <text>D-glucose 6-phosphate + UDP-alpha-D-glucose = alpha,alpha-trehalose 6-phosphate + UDP + H(+)</text>
        <dbReference type="Rhea" id="RHEA:18889"/>
        <dbReference type="ChEBI" id="CHEBI:15378"/>
        <dbReference type="ChEBI" id="CHEBI:58223"/>
        <dbReference type="ChEBI" id="CHEBI:58429"/>
        <dbReference type="ChEBI" id="CHEBI:58885"/>
        <dbReference type="ChEBI" id="CHEBI:61548"/>
        <dbReference type="EC" id="2.4.1.15"/>
    </reaction>
</comment>
<dbReference type="Gene3D" id="3.40.50.2000">
    <property type="entry name" value="Glycogen Phosphorylase B"/>
    <property type="match status" value="2"/>
</dbReference>
<gene>
    <name evidence="10" type="ORF">SAMN05421508_11056</name>
</gene>
<dbReference type="NCBIfam" id="TIGR02400">
    <property type="entry name" value="trehalose_OtsA"/>
    <property type="match status" value="1"/>
</dbReference>
<comment type="similarity">
    <text evidence="2 9">Belongs to the glycosyltransferase 20 family.</text>
</comment>
<dbReference type="GO" id="GO:0005992">
    <property type="term" value="P:trehalose biosynthetic process"/>
    <property type="evidence" value="ECO:0007669"/>
    <property type="project" value="UniProtKB-UniRule"/>
</dbReference>
<evidence type="ECO:0000256" key="9">
    <source>
        <dbReference type="RuleBase" id="RU362045"/>
    </source>
</evidence>
<dbReference type="EC" id="2.4.1.15" evidence="4 9"/>
<dbReference type="UniPathway" id="UPA00299"/>
<reference evidence="11" key="1">
    <citation type="submission" date="2017-09" db="EMBL/GenBank/DDBJ databases">
        <authorList>
            <person name="Varghese N."/>
            <person name="Submissions S."/>
        </authorList>
    </citation>
    <scope>NUCLEOTIDE SEQUENCE [LARGE SCALE GENOMIC DNA]</scope>
    <source>
        <strain evidence="11">USBA 140</strain>
    </source>
</reference>
<dbReference type="AlphaFoldDB" id="A0A286GWL0"/>
<dbReference type="Pfam" id="PF00982">
    <property type="entry name" value="Glyco_transf_20"/>
    <property type="match status" value="1"/>
</dbReference>